<dbReference type="Proteomes" id="UP001652663">
    <property type="component" value="Chromosome X"/>
</dbReference>
<feature type="domain" description="MAGE" evidence="2">
    <location>
        <begin position="117"/>
        <end position="316"/>
    </location>
</feature>
<dbReference type="InterPro" id="IPR037445">
    <property type="entry name" value="MAGE"/>
</dbReference>
<dbReference type="InterPro" id="IPR002190">
    <property type="entry name" value="MHD_dom"/>
</dbReference>
<feature type="region of interest" description="Disordered" evidence="1">
    <location>
        <begin position="1"/>
        <end position="66"/>
    </location>
</feature>
<feature type="compositionally biased region" description="Low complexity" evidence="1">
    <location>
        <begin position="103"/>
        <end position="112"/>
    </location>
</feature>
<name>A0ABM4S059_BOSIN</name>
<gene>
    <name evidence="4" type="primary">LOC139181579</name>
</gene>
<dbReference type="Gene3D" id="1.10.10.1210">
    <property type="entry name" value="MAGE homology domain, winged helix WH2 motif"/>
    <property type="match status" value="1"/>
</dbReference>
<dbReference type="PROSITE" id="PS50838">
    <property type="entry name" value="MAGE"/>
    <property type="match status" value="1"/>
</dbReference>
<feature type="compositionally biased region" description="Basic and acidic residues" evidence="1">
    <location>
        <begin position="15"/>
        <end position="31"/>
    </location>
</feature>
<organism evidence="3 4">
    <name type="scientific">Bos indicus</name>
    <name type="common">Zebu</name>
    <dbReference type="NCBI Taxonomy" id="9915"/>
    <lineage>
        <taxon>Eukaryota</taxon>
        <taxon>Metazoa</taxon>
        <taxon>Chordata</taxon>
        <taxon>Craniata</taxon>
        <taxon>Vertebrata</taxon>
        <taxon>Euteleostomi</taxon>
        <taxon>Mammalia</taxon>
        <taxon>Eutheria</taxon>
        <taxon>Laurasiatheria</taxon>
        <taxon>Artiodactyla</taxon>
        <taxon>Ruminantia</taxon>
        <taxon>Pecora</taxon>
        <taxon>Bovidae</taxon>
        <taxon>Bovinae</taxon>
        <taxon>Bos</taxon>
    </lineage>
</organism>
<evidence type="ECO:0000313" key="4">
    <source>
        <dbReference type="RefSeq" id="XP_070641178.1"/>
    </source>
</evidence>
<feature type="compositionally biased region" description="Low complexity" evidence="1">
    <location>
        <begin position="38"/>
        <end position="53"/>
    </location>
</feature>
<evidence type="ECO:0000259" key="2">
    <source>
        <dbReference type="PROSITE" id="PS50838"/>
    </source>
</evidence>
<dbReference type="InterPro" id="IPR041899">
    <property type="entry name" value="MAGE_WH2"/>
</dbReference>
<proteinExistence type="predicted"/>
<dbReference type="InterPro" id="IPR041898">
    <property type="entry name" value="MAGE_WH1"/>
</dbReference>
<dbReference type="Pfam" id="PF01454">
    <property type="entry name" value="MAGE"/>
    <property type="match status" value="1"/>
</dbReference>
<evidence type="ECO:0000313" key="3">
    <source>
        <dbReference type="Proteomes" id="UP001652663"/>
    </source>
</evidence>
<feature type="region of interest" description="Disordered" evidence="1">
    <location>
        <begin position="401"/>
        <end position="434"/>
    </location>
</feature>
<feature type="region of interest" description="Disordered" evidence="1">
    <location>
        <begin position="80"/>
        <end position="115"/>
    </location>
</feature>
<dbReference type="PANTHER" id="PTHR11736:SF22">
    <property type="entry name" value="MAGE DOMAIN-CONTAINING PROTEIN"/>
    <property type="match status" value="1"/>
</dbReference>
<evidence type="ECO:0000256" key="1">
    <source>
        <dbReference type="SAM" id="MobiDB-lite"/>
    </source>
</evidence>
<dbReference type="InterPro" id="IPR021072">
    <property type="entry name" value="MAGE_N"/>
</dbReference>
<dbReference type="GeneID" id="139181579"/>
<dbReference type="RefSeq" id="XP_070641178.1">
    <property type="nucleotide sequence ID" value="XM_070785077.1"/>
</dbReference>
<dbReference type="PANTHER" id="PTHR11736">
    <property type="entry name" value="MELANOMA-ASSOCIATED ANTIGEN MAGE ANTIGEN"/>
    <property type="match status" value="1"/>
</dbReference>
<feature type="region of interest" description="Disordered" evidence="1">
    <location>
        <begin position="305"/>
        <end position="342"/>
    </location>
</feature>
<dbReference type="Pfam" id="PF12440">
    <property type="entry name" value="MAGE_N"/>
    <property type="match status" value="1"/>
</dbReference>
<feature type="compositionally biased region" description="Basic and acidic residues" evidence="1">
    <location>
        <begin position="312"/>
        <end position="325"/>
    </location>
</feature>
<feature type="compositionally biased region" description="Basic residues" evidence="1">
    <location>
        <begin position="1"/>
        <end position="14"/>
    </location>
</feature>
<dbReference type="SMART" id="SM01373">
    <property type="entry name" value="MAGE"/>
    <property type="match status" value="1"/>
</dbReference>
<dbReference type="Gene3D" id="1.10.10.1200">
    <property type="entry name" value="MAGE homology domain, winged helix WH1 motif"/>
    <property type="match status" value="1"/>
</dbReference>
<accession>A0ABM4S059</accession>
<keyword evidence="3" id="KW-1185">Reference proteome</keyword>
<protein>
    <submittedName>
        <fullName evidence="4">Melanoma-associated antigen B2-like</fullName>
    </submittedName>
</protein>
<dbReference type="SMART" id="SM01392">
    <property type="entry name" value="MAGE_N"/>
    <property type="match status" value="1"/>
</dbReference>
<sequence length="454" mass="48431">MPRGRKSKHCAHEKRHQDRAETQGLHDHDTTSGEEETTFSSPPDSESTPSSSSAAGTLKGRQGAQGTTSAAAGAICKRSGVGGTADSRSGVGAKGQVQEGENSSQASAAAESCHTDLTRESESLLRYMLFKYMMRELIKRSEMLKVIHRSYRKQFPEILRRDSECMELEFGLVLKEVRPNNHCYTLVSNLDLSDSESMRGDWGLPKNGLLMPLLGVTYLNGHRASEEDIWKFLNMLSIYDGRRHFISGDTGKLITQDLVQEVYLEYRQVPGSDPPRYEFLWGPNTLTQNSKTKVLQILTRVNDSAPDTLQPRYEDSWREEVESSRARAAAGTGPSASASTGPSALPVLAFLPRPGLALLLQLGLTCSAGPSIMARPGTSAPARTGTSASACADPSPLARLRTSAAASAGPSASASADPSALATPGTSAAARAGSLASARADMSAMARRGISASA</sequence>
<reference evidence="4" key="1">
    <citation type="submission" date="2025-08" db="UniProtKB">
        <authorList>
            <consortium name="RefSeq"/>
        </authorList>
    </citation>
    <scope>IDENTIFICATION</scope>
    <source>
        <tissue evidence="4">Blood</tissue>
    </source>
</reference>
<feature type="compositionally biased region" description="Low complexity" evidence="1">
    <location>
        <begin position="326"/>
        <end position="342"/>
    </location>
</feature>